<dbReference type="Proteomes" id="UP001285908">
    <property type="component" value="Unassembled WGS sequence"/>
</dbReference>
<organism evidence="2 3">
    <name type="scientific">Neurospora hispaniola</name>
    <dbReference type="NCBI Taxonomy" id="588809"/>
    <lineage>
        <taxon>Eukaryota</taxon>
        <taxon>Fungi</taxon>
        <taxon>Dikarya</taxon>
        <taxon>Ascomycota</taxon>
        <taxon>Pezizomycotina</taxon>
        <taxon>Sordariomycetes</taxon>
        <taxon>Sordariomycetidae</taxon>
        <taxon>Sordariales</taxon>
        <taxon>Sordariaceae</taxon>
        <taxon>Neurospora</taxon>
    </lineage>
</organism>
<name>A0AAJ0MQ68_9PEZI</name>
<dbReference type="GeneID" id="87870398"/>
<evidence type="ECO:0000313" key="2">
    <source>
        <dbReference type="EMBL" id="KAK3490546.1"/>
    </source>
</evidence>
<feature type="compositionally biased region" description="Basic and acidic residues" evidence="1">
    <location>
        <begin position="67"/>
        <end position="80"/>
    </location>
</feature>
<keyword evidence="3" id="KW-1185">Reference proteome</keyword>
<dbReference type="EMBL" id="JAULSX010000005">
    <property type="protein sequence ID" value="KAK3490546.1"/>
    <property type="molecule type" value="Genomic_DNA"/>
</dbReference>
<comment type="caution">
    <text evidence="2">The sequence shown here is derived from an EMBL/GenBank/DDBJ whole genome shotgun (WGS) entry which is preliminary data.</text>
</comment>
<feature type="region of interest" description="Disordered" evidence="1">
    <location>
        <begin position="36"/>
        <end position="97"/>
    </location>
</feature>
<dbReference type="AlphaFoldDB" id="A0AAJ0MQ68"/>
<evidence type="ECO:0000256" key="1">
    <source>
        <dbReference type="SAM" id="MobiDB-lite"/>
    </source>
</evidence>
<dbReference type="RefSeq" id="XP_062691729.1">
    <property type="nucleotide sequence ID" value="XM_062832776.1"/>
</dbReference>
<evidence type="ECO:0000313" key="3">
    <source>
        <dbReference type="Proteomes" id="UP001285908"/>
    </source>
</evidence>
<protein>
    <submittedName>
        <fullName evidence="2">Uncharacterized protein</fullName>
    </submittedName>
</protein>
<proteinExistence type="predicted"/>
<feature type="compositionally biased region" description="Polar residues" evidence="1">
    <location>
        <begin position="36"/>
        <end position="48"/>
    </location>
</feature>
<reference evidence="2 3" key="1">
    <citation type="journal article" date="2023" name="Mol. Phylogenet. Evol.">
        <title>Genome-scale phylogeny and comparative genomics of the fungal order Sordariales.</title>
        <authorList>
            <person name="Hensen N."/>
            <person name="Bonometti L."/>
            <person name="Westerberg I."/>
            <person name="Brannstrom I.O."/>
            <person name="Guillou S."/>
            <person name="Cros-Aarteil S."/>
            <person name="Calhoun S."/>
            <person name="Haridas S."/>
            <person name="Kuo A."/>
            <person name="Mondo S."/>
            <person name="Pangilinan J."/>
            <person name="Riley R."/>
            <person name="LaButti K."/>
            <person name="Andreopoulos B."/>
            <person name="Lipzen A."/>
            <person name="Chen C."/>
            <person name="Yan M."/>
            <person name="Daum C."/>
            <person name="Ng V."/>
            <person name="Clum A."/>
            <person name="Steindorff A."/>
            <person name="Ohm R.A."/>
            <person name="Martin F."/>
            <person name="Silar P."/>
            <person name="Natvig D.O."/>
            <person name="Lalanne C."/>
            <person name="Gautier V."/>
            <person name="Ament-Velasquez S.L."/>
            <person name="Kruys A."/>
            <person name="Hutchinson M.I."/>
            <person name="Powell A.J."/>
            <person name="Barry K."/>
            <person name="Miller A.N."/>
            <person name="Grigoriev I.V."/>
            <person name="Debuchy R."/>
            <person name="Gladieux P."/>
            <person name="Hiltunen Thoren M."/>
            <person name="Johannesson H."/>
        </authorList>
    </citation>
    <scope>NUCLEOTIDE SEQUENCE [LARGE SCALE GENOMIC DNA]</scope>
    <source>
        <strain evidence="2 3">FGSC 10403</strain>
    </source>
</reference>
<feature type="compositionally biased region" description="Polar residues" evidence="1">
    <location>
        <begin position="81"/>
        <end position="97"/>
    </location>
</feature>
<accession>A0AAJ0MQ68</accession>
<gene>
    <name evidence="2" type="ORF">B0T23DRAFT_164020</name>
</gene>
<sequence length="97" mass="11115">MVTYLISVQILLPVSSSRLLSNHSILFFRDWQSQRFSGPVSQSRNTSRPRAFLPISNNPHPTRGSSRRRDPTRLLQERLTFRSTPATRPLNTTHPSS</sequence>
<feature type="compositionally biased region" description="Polar residues" evidence="1">
    <location>
        <begin position="55"/>
        <end position="64"/>
    </location>
</feature>